<protein>
    <submittedName>
        <fullName evidence="3">Uncharacterized protein</fullName>
    </submittedName>
</protein>
<organism evidence="3 4">
    <name type="scientific">Acidithiobacillus sulfurivorans</name>
    <dbReference type="NCBI Taxonomy" id="1958756"/>
    <lineage>
        <taxon>Bacteria</taxon>
        <taxon>Pseudomonadati</taxon>
        <taxon>Pseudomonadota</taxon>
        <taxon>Acidithiobacillia</taxon>
        <taxon>Acidithiobacillales</taxon>
        <taxon>Acidithiobacillaceae</taxon>
        <taxon>Acidithiobacillus</taxon>
    </lineage>
</organism>
<evidence type="ECO:0000256" key="1">
    <source>
        <dbReference type="ARBA" id="ARBA00023125"/>
    </source>
</evidence>
<dbReference type="Proteomes" id="UP000755654">
    <property type="component" value="Unassembled WGS sequence"/>
</dbReference>
<keyword evidence="1" id="KW-0238">DNA-binding</keyword>
<comment type="caution">
    <text evidence="3">The sequence shown here is derived from an EMBL/GenBank/DDBJ whole genome shotgun (WGS) entry which is preliminary data.</text>
</comment>
<evidence type="ECO:0000256" key="2">
    <source>
        <dbReference type="SAM" id="MobiDB-lite"/>
    </source>
</evidence>
<dbReference type="Gene3D" id="4.10.520.10">
    <property type="entry name" value="IHF-like DNA-binding proteins"/>
    <property type="match status" value="1"/>
</dbReference>
<evidence type="ECO:0000313" key="4">
    <source>
        <dbReference type="Proteomes" id="UP000755654"/>
    </source>
</evidence>
<feature type="region of interest" description="Disordered" evidence="2">
    <location>
        <begin position="1"/>
        <end position="37"/>
    </location>
</feature>
<sequence length="114" mass="12965">MNESNQTSGSHTIEKESASPATEHGTEPVKGRPKRARPYVEPITRHMADIAQDAQVSEAVAFRVAQSFLRKLVQRLTAEDWPENGHLVLSNIGRFEWRHWAPRHGYNPRAREAL</sequence>
<evidence type="ECO:0000313" key="3">
    <source>
        <dbReference type="EMBL" id="MBU2759651.1"/>
    </source>
</evidence>
<dbReference type="RefSeq" id="WP_215883341.1">
    <property type="nucleotide sequence ID" value="NZ_JAAOMP010000064.1"/>
</dbReference>
<reference evidence="3 4" key="1">
    <citation type="journal article" date="2021" name="ISME J.">
        <title>Genomic evolution of the class Acidithiobacillia: deep-branching Proteobacteria living in extreme acidic conditions.</title>
        <authorList>
            <person name="Moya-Beltran A."/>
            <person name="Beard S."/>
            <person name="Rojas-Villalobos C."/>
            <person name="Issotta F."/>
            <person name="Gallardo Y."/>
            <person name="Ulloa R."/>
            <person name="Giaveno A."/>
            <person name="Degli Esposti M."/>
            <person name="Johnson D.B."/>
            <person name="Quatrini R."/>
        </authorList>
    </citation>
    <scope>NUCLEOTIDE SEQUENCE [LARGE SCALE GENOMIC DNA]</scope>
    <source>
        <strain evidence="3 4">RW2</strain>
    </source>
</reference>
<name>A0ABS5ZXB2_9PROT</name>
<proteinExistence type="predicted"/>
<feature type="non-terminal residue" evidence="3">
    <location>
        <position position="114"/>
    </location>
</feature>
<feature type="compositionally biased region" description="Polar residues" evidence="2">
    <location>
        <begin position="1"/>
        <end position="11"/>
    </location>
</feature>
<gene>
    <name evidence="3" type="ORF">HAP95_05720</name>
</gene>
<dbReference type="InterPro" id="IPR010992">
    <property type="entry name" value="IHF-like_DNA-bd_dom_sf"/>
</dbReference>
<keyword evidence="4" id="KW-1185">Reference proteome</keyword>
<dbReference type="EMBL" id="JAAOMP010000064">
    <property type="protein sequence ID" value="MBU2759651.1"/>
    <property type="molecule type" value="Genomic_DNA"/>
</dbReference>
<accession>A0ABS5ZXB2</accession>